<keyword evidence="2" id="KW-1185">Reference proteome</keyword>
<organism evidence="1 2">
    <name type="scientific">Paraburkholderia unamae</name>
    <dbReference type="NCBI Taxonomy" id="219649"/>
    <lineage>
        <taxon>Bacteria</taxon>
        <taxon>Pseudomonadati</taxon>
        <taxon>Pseudomonadota</taxon>
        <taxon>Betaproteobacteria</taxon>
        <taxon>Burkholderiales</taxon>
        <taxon>Burkholderiaceae</taxon>
        <taxon>Paraburkholderia</taxon>
    </lineage>
</organism>
<name>A0ACC6RMK4_9BURK</name>
<comment type="caution">
    <text evidence="1">The sequence shown here is derived from an EMBL/GenBank/DDBJ whole genome shotgun (WGS) entry which is preliminary data.</text>
</comment>
<dbReference type="EMBL" id="JAYMRU010000016">
    <property type="protein sequence ID" value="MEM5402751.1"/>
    <property type="molecule type" value="Genomic_DNA"/>
</dbReference>
<protein>
    <submittedName>
        <fullName evidence="1">Uncharacterized protein</fullName>
    </submittedName>
</protein>
<sequence length="106" mass="11663">MTVLQQRLAALLQETFASDQKYHLKQQADGRYTKVAGSLSKNVIEKSLGSQGSLGAYQKNLDNTINWICLDFDVQIPKTFLTTSDCSSHIVSWDGASPGQLTLSQI</sequence>
<dbReference type="Proteomes" id="UP001392318">
    <property type="component" value="Unassembled WGS sequence"/>
</dbReference>
<gene>
    <name evidence="1" type="ORF">VSR83_22040</name>
</gene>
<accession>A0ACC6RMK4</accession>
<evidence type="ECO:0000313" key="1">
    <source>
        <dbReference type="EMBL" id="MEM5402751.1"/>
    </source>
</evidence>
<evidence type="ECO:0000313" key="2">
    <source>
        <dbReference type="Proteomes" id="UP001392318"/>
    </source>
</evidence>
<reference evidence="1" key="1">
    <citation type="submission" date="2024-01" db="EMBL/GenBank/DDBJ databases">
        <title>The diversity of rhizobia nodulating Mimosa spp. in eleven states of Brazil covering several biomes is determined by host plant, location, and edaphic factors.</title>
        <authorList>
            <person name="Rouws L."/>
            <person name="Barauna A."/>
            <person name="Beukes C."/>
            <person name="De Faria S.M."/>
            <person name="Gross E."/>
            <person name="Dos Reis Junior F.B."/>
            <person name="Simon M."/>
            <person name="Maluk M."/>
            <person name="Odee D.W."/>
            <person name="Kenicer G."/>
            <person name="Young J.P.W."/>
            <person name="Reis V.M."/>
            <person name="Zilli J."/>
            <person name="James E.K."/>
        </authorList>
    </citation>
    <scope>NUCLEOTIDE SEQUENCE</scope>
    <source>
        <strain evidence="1">JPY452</strain>
    </source>
</reference>
<proteinExistence type="predicted"/>